<comment type="caution">
    <text evidence="1">The sequence shown here is derived from an EMBL/GenBank/DDBJ whole genome shotgun (WGS) entry which is preliminary data.</text>
</comment>
<dbReference type="AlphaFoldDB" id="A0A4C1V9G1"/>
<evidence type="ECO:0000313" key="2">
    <source>
        <dbReference type="Proteomes" id="UP000299102"/>
    </source>
</evidence>
<proteinExistence type="predicted"/>
<sequence>MSVRLYAIDILQNYKIHIDDIYSVGVLYKPLLSLVDLGWRASRAARVGRFPFLLRATTVLPPAGDLELRLRNVHFKSYTDLAFRAAGRRRGAAVGCGRRLHRCSCLTRAVGSFIAR</sequence>
<organism evidence="1 2">
    <name type="scientific">Eumeta variegata</name>
    <name type="common">Bagworm moth</name>
    <name type="synonym">Eumeta japonica</name>
    <dbReference type="NCBI Taxonomy" id="151549"/>
    <lineage>
        <taxon>Eukaryota</taxon>
        <taxon>Metazoa</taxon>
        <taxon>Ecdysozoa</taxon>
        <taxon>Arthropoda</taxon>
        <taxon>Hexapoda</taxon>
        <taxon>Insecta</taxon>
        <taxon>Pterygota</taxon>
        <taxon>Neoptera</taxon>
        <taxon>Endopterygota</taxon>
        <taxon>Lepidoptera</taxon>
        <taxon>Glossata</taxon>
        <taxon>Ditrysia</taxon>
        <taxon>Tineoidea</taxon>
        <taxon>Psychidae</taxon>
        <taxon>Oiketicinae</taxon>
        <taxon>Eumeta</taxon>
    </lineage>
</organism>
<gene>
    <name evidence="1" type="ORF">EVAR_20008_1</name>
</gene>
<dbReference type="Proteomes" id="UP000299102">
    <property type="component" value="Unassembled WGS sequence"/>
</dbReference>
<protein>
    <submittedName>
        <fullName evidence="1">Uncharacterized protein</fullName>
    </submittedName>
</protein>
<accession>A0A4C1V9G1</accession>
<name>A0A4C1V9G1_EUMVA</name>
<reference evidence="1 2" key="1">
    <citation type="journal article" date="2019" name="Commun. Biol.">
        <title>The bagworm genome reveals a unique fibroin gene that provides high tensile strength.</title>
        <authorList>
            <person name="Kono N."/>
            <person name="Nakamura H."/>
            <person name="Ohtoshi R."/>
            <person name="Tomita M."/>
            <person name="Numata K."/>
            <person name="Arakawa K."/>
        </authorList>
    </citation>
    <scope>NUCLEOTIDE SEQUENCE [LARGE SCALE GENOMIC DNA]</scope>
</reference>
<evidence type="ECO:0000313" key="1">
    <source>
        <dbReference type="EMBL" id="GBP35498.1"/>
    </source>
</evidence>
<dbReference type="EMBL" id="BGZK01000304">
    <property type="protein sequence ID" value="GBP35498.1"/>
    <property type="molecule type" value="Genomic_DNA"/>
</dbReference>
<keyword evidence="2" id="KW-1185">Reference proteome</keyword>